<protein>
    <submittedName>
        <fullName evidence="2">CD209 antigen-like protein E</fullName>
    </submittedName>
</protein>
<dbReference type="GeneTree" id="ENSGT01030000234575"/>
<evidence type="ECO:0000313" key="3">
    <source>
        <dbReference type="Proteomes" id="UP000265020"/>
    </source>
</evidence>
<dbReference type="SUPFAM" id="SSF56436">
    <property type="entry name" value="C-type lectin-like"/>
    <property type="match status" value="1"/>
</dbReference>
<dbReference type="SMART" id="SM00034">
    <property type="entry name" value="CLECT"/>
    <property type="match status" value="1"/>
</dbReference>
<evidence type="ECO:0000313" key="2">
    <source>
        <dbReference type="Ensembl" id="ENSCVAP00000022032.1"/>
    </source>
</evidence>
<sequence length="193" mass="22592">MSKNKTNHLRLYHIKHLLQMDLNKPLAEKCHDRLKRLNPHAEHHRKLSKNLYSDLFIDETRLKCEAGWELHGMNCYFFSNYKSTWIEGRDSCRGQGGDLVKIDSREKQNMINDKDWFWIGLTDSEKEGSWVWVDGSPLKERSDCSQNIWFVLKPDGQGGGPDSEVDCWFDGYCKQSLRSICEKIAETQLCFCL</sequence>
<organism evidence="2 3">
    <name type="scientific">Cyprinodon variegatus</name>
    <name type="common">Sheepshead minnow</name>
    <dbReference type="NCBI Taxonomy" id="28743"/>
    <lineage>
        <taxon>Eukaryota</taxon>
        <taxon>Metazoa</taxon>
        <taxon>Chordata</taxon>
        <taxon>Craniata</taxon>
        <taxon>Vertebrata</taxon>
        <taxon>Euteleostomi</taxon>
        <taxon>Actinopterygii</taxon>
        <taxon>Neopterygii</taxon>
        <taxon>Teleostei</taxon>
        <taxon>Neoteleostei</taxon>
        <taxon>Acanthomorphata</taxon>
        <taxon>Ovalentaria</taxon>
        <taxon>Atherinomorphae</taxon>
        <taxon>Cyprinodontiformes</taxon>
        <taxon>Cyprinodontidae</taxon>
        <taxon>Cyprinodon</taxon>
    </lineage>
</organism>
<dbReference type="InterPro" id="IPR016187">
    <property type="entry name" value="CTDL_fold"/>
</dbReference>
<dbReference type="Ensembl" id="ENSCVAT00000010317.1">
    <property type="protein sequence ID" value="ENSCVAP00000022032.1"/>
    <property type="gene ID" value="ENSCVAG00000004459.1"/>
</dbReference>
<proteinExistence type="predicted"/>
<dbReference type="PROSITE" id="PS50041">
    <property type="entry name" value="C_TYPE_LECTIN_2"/>
    <property type="match status" value="1"/>
</dbReference>
<dbReference type="Proteomes" id="UP000265020">
    <property type="component" value="Unassembled WGS sequence"/>
</dbReference>
<dbReference type="Gene3D" id="3.10.100.10">
    <property type="entry name" value="Mannose-Binding Protein A, subunit A"/>
    <property type="match status" value="1"/>
</dbReference>
<reference evidence="2" key="1">
    <citation type="submission" date="2025-08" db="UniProtKB">
        <authorList>
            <consortium name="Ensembl"/>
        </authorList>
    </citation>
    <scope>IDENTIFICATION</scope>
</reference>
<dbReference type="Pfam" id="PF00059">
    <property type="entry name" value="Lectin_C"/>
    <property type="match status" value="1"/>
</dbReference>
<dbReference type="PANTHER" id="PTHR22803">
    <property type="entry name" value="MANNOSE, PHOSPHOLIPASE, LECTIN RECEPTOR RELATED"/>
    <property type="match status" value="1"/>
</dbReference>
<reference evidence="2" key="2">
    <citation type="submission" date="2025-09" db="UniProtKB">
        <authorList>
            <consortium name="Ensembl"/>
        </authorList>
    </citation>
    <scope>IDENTIFICATION</scope>
</reference>
<dbReference type="InterPro" id="IPR050111">
    <property type="entry name" value="C-type_lectin/snaclec_domain"/>
</dbReference>
<accession>A0A3Q2DR84</accession>
<dbReference type="InterPro" id="IPR016186">
    <property type="entry name" value="C-type_lectin-like/link_sf"/>
</dbReference>
<evidence type="ECO:0000259" key="1">
    <source>
        <dbReference type="PROSITE" id="PS50041"/>
    </source>
</evidence>
<name>A0A3Q2DR84_CYPVA</name>
<dbReference type="InterPro" id="IPR001304">
    <property type="entry name" value="C-type_lectin-like"/>
</dbReference>
<dbReference type="AlphaFoldDB" id="A0A3Q2DR84"/>
<feature type="domain" description="C-type lectin" evidence="1">
    <location>
        <begin position="71"/>
        <end position="182"/>
    </location>
</feature>
<keyword evidence="3" id="KW-1185">Reference proteome</keyword>